<evidence type="ECO:0000313" key="1">
    <source>
        <dbReference type="EMBL" id="RMZ97147.1"/>
    </source>
</evidence>
<accession>A0A3M7PEN2</accession>
<dbReference type="Proteomes" id="UP000276133">
    <property type="component" value="Unassembled WGS sequence"/>
</dbReference>
<dbReference type="AlphaFoldDB" id="A0A3M7PEN2"/>
<gene>
    <name evidence="1" type="ORF">BpHYR1_048813</name>
</gene>
<evidence type="ECO:0000313" key="2">
    <source>
        <dbReference type="Proteomes" id="UP000276133"/>
    </source>
</evidence>
<reference evidence="1 2" key="1">
    <citation type="journal article" date="2018" name="Sci. Rep.">
        <title>Genomic signatures of local adaptation to the degree of environmental predictability in rotifers.</title>
        <authorList>
            <person name="Franch-Gras L."/>
            <person name="Hahn C."/>
            <person name="Garcia-Roger E.M."/>
            <person name="Carmona M.J."/>
            <person name="Serra M."/>
            <person name="Gomez A."/>
        </authorList>
    </citation>
    <scope>NUCLEOTIDE SEQUENCE [LARGE SCALE GENOMIC DNA]</scope>
    <source>
        <strain evidence="1">HYR1</strain>
    </source>
</reference>
<comment type="caution">
    <text evidence="1">The sequence shown here is derived from an EMBL/GenBank/DDBJ whole genome shotgun (WGS) entry which is preliminary data.</text>
</comment>
<name>A0A3M7PEN2_BRAPC</name>
<sequence>MTTFGFVKFSLNLILTFFRDFAHHKQTFTVGATLNVAPFCIHRINFKLFEKKVHLAIPSEESILRARLSIFMPDEINV</sequence>
<proteinExistence type="predicted"/>
<keyword evidence="2" id="KW-1185">Reference proteome</keyword>
<dbReference type="EMBL" id="REGN01011597">
    <property type="protein sequence ID" value="RMZ97147.1"/>
    <property type="molecule type" value="Genomic_DNA"/>
</dbReference>
<protein>
    <submittedName>
        <fullName evidence="1">Uncharacterized protein</fullName>
    </submittedName>
</protein>
<organism evidence="1 2">
    <name type="scientific">Brachionus plicatilis</name>
    <name type="common">Marine rotifer</name>
    <name type="synonym">Brachionus muelleri</name>
    <dbReference type="NCBI Taxonomy" id="10195"/>
    <lineage>
        <taxon>Eukaryota</taxon>
        <taxon>Metazoa</taxon>
        <taxon>Spiralia</taxon>
        <taxon>Gnathifera</taxon>
        <taxon>Rotifera</taxon>
        <taxon>Eurotatoria</taxon>
        <taxon>Monogononta</taxon>
        <taxon>Pseudotrocha</taxon>
        <taxon>Ploima</taxon>
        <taxon>Brachionidae</taxon>
        <taxon>Brachionus</taxon>
    </lineage>
</organism>